<gene>
    <name evidence="2" type="ORF">VQ03_21810</name>
</gene>
<dbReference type="AlphaFoldDB" id="A0A0J6SP37"/>
<dbReference type="OrthoDB" id="7999558at2"/>
<keyword evidence="1" id="KW-0812">Transmembrane</keyword>
<feature type="transmembrane region" description="Helical" evidence="1">
    <location>
        <begin position="37"/>
        <end position="60"/>
    </location>
</feature>
<dbReference type="Proteomes" id="UP000036449">
    <property type="component" value="Unassembled WGS sequence"/>
</dbReference>
<name>A0A0J6SP37_9HYPH</name>
<evidence type="ECO:0000313" key="2">
    <source>
        <dbReference type="EMBL" id="KMO35402.1"/>
    </source>
</evidence>
<dbReference type="PATRIC" id="fig|1187852.3.peg.1869"/>
<dbReference type="RefSeq" id="WP_048452998.1">
    <property type="nucleotide sequence ID" value="NZ_JBNNPJ010000051.1"/>
</dbReference>
<comment type="caution">
    <text evidence="2">The sequence shown here is derived from an EMBL/GenBank/DDBJ whole genome shotgun (WGS) entry which is preliminary data.</text>
</comment>
<sequence length="70" mass="7454">MSQEKPSNPLVPIAIVVAIPVIVCLIIMLTDQGIERSLLWAAVKTGIILIVIGGAISFGVSRLAERNTSR</sequence>
<keyword evidence="1" id="KW-0472">Membrane</keyword>
<accession>A0A0J6SP37</accession>
<organism evidence="2 3">
    <name type="scientific">Methylobacterium tarhaniae</name>
    <dbReference type="NCBI Taxonomy" id="1187852"/>
    <lineage>
        <taxon>Bacteria</taxon>
        <taxon>Pseudomonadati</taxon>
        <taxon>Pseudomonadota</taxon>
        <taxon>Alphaproteobacteria</taxon>
        <taxon>Hyphomicrobiales</taxon>
        <taxon>Methylobacteriaceae</taxon>
        <taxon>Methylobacterium</taxon>
    </lineage>
</organism>
<keyword evidence="3" id="KW-1185">Reference proteome</keyword>
<evidence type="ECO:0000313" key="3">
    <source>
        <dbReference type="Proteomes" id="UP000036449"/>
    </source>
</evidence>
<keyword evidence="1" id="KW-1133">Transmembrane helix</keyword>
<proteinExistence type="predicted"/>
<dbReference type="EMBL" id="LABZ01000165">
    <property type="protein sequence ID" value="KMO35402.1"/>
    <property type="molecule type" value="Genomic_DNA"/>
</dbReference>
<evidence type="ECO:0000256" key="1">
    <source>
        <dbReference type="SAM" id="Phobius"/>
    </source>
</evidence>
<protein>
    <submittedName>
        <fullName evidence="2">Uncharacterized protein</fullName>
    </submittedName>
</protein>
<reference evidence="2 3" key="1">
    <citation type="submission" date="2015-03" db="EMBL/GenBank/DDBJ databases">
        <title>Genome sequencing of Methylobacterium tarhaniae DSM 25844.</title>
        <authorList>
            <person name="Chaudhry V."/>
            <person name="Patil P.B."/>
        </authorList>
    </citation>
    <scope>NUCLEOTIDE SEQUENCE [LARGE SCALE GENOMIC DNA]</scope>
    <source>
        <strain evidence="2 3">DSM 25844</strain>
    </source>
</reference>
<feature type="transmembrane region" description="Helical" evidence="1">
    <location>
        <begin position="12"/>
        <end position="30"/>
    </location>
</feature>